<evidence type="ECO:0000256" key="1">
    <source>
        <dbReference type="SAM" id="MobiDB-lite"/>
    </source>
</evidence>
<dbReference type="PANTHER" id="PTHR21669:SF28">
    <property type="entry name" value="YEMANUCLEIN"/>
    <property type="match status" value="1"/>
</dbReference>
<organism evidence="3 4">
    <name type="scientific">Tigriopus californicus</name>
    <name type="common">Marine copepod</name>
    <dbReference type="NCBI Taxonomy" id="6832"/>
    <lineage>
        <taxon>Eukaryota</taxon>
        <taxon>Metazoa</taxon>
        <taxon>Ecdysozoa</taxon>
        <taxon>Arthropoda</taxon>
        <taxon>Crustacea</taxon>
        <taxon>Multicrustacea</taxon>
        <taxon>Hexanauplia</taxon>
        <taxon>Copepoda</taxon>
        <taxon>Harpacticoida</taxon>
        <taxon>Harpacticidae</taxon>
        <taxon>Tigriopus</taxon>
    </lineage>
</organism>
<dbReference type="Proteomes" id="UP000318571">
    <property type="component" value="Chromosome 7"/>
</dbReference>
<feature type="region of interest" description="Disordered" evidence="1">
    <location>
        <begin position="855"/>
        <end position="954"/>
    </location>
</feature>
<proteinExistence type="predicted"/>
<name>A0A553P3C4_TIGCA</name>
<gene>
    <name evidence="3" type="ORF">TCAL_11287</name>
</gene>
<evidence type="ECO:0000313" key="4">
    <source>
        <dbReference type="Proteomes" id="UP000318571"/>
    </source>
</evidence>
<reference evidence="3 4" key="1">
    <citation type="journal article" date="2018" name="Nat. Ecol. Evol.">
        <title>Genomic signatures of mitonuclear coevolution across populations of Tigriopus californicus.</title>
        <authorList>
            <person name="Barreto F.S."/>
            <person name="Watson E.T."/>
            <person name="Lima T.G."/>
            <person name="Willett C.S."/>
            <person name="Edmands S."/>
            <person name="Li W."/>
            <person name="Burton R.S."/>
        </authorList>
    </citation>
    <scope>NUCLEOTIDE SEQUENCE [LARGE SCALE GENOMIC DNA]</scope>
    <source>
        <strain evidence="3 4">San Diego</strain>
    </source>
</reference>
<feature type="region of interest" description="Disordered" evidence="1">
    <location>
        <begin position="1034"/>
        <end position="1054"/>
    </location>
</feature>
<protein>
    <recommendedName>
        <fullName evidence="2">Hpc2-related domain-containing protein</fullName>
    </recommendedName>
</protein>
<feature type="region of interest" description="Disordered" evidence="1">
    <location>
        <begin position="658"/>
        <end position="684"/>
    </location>
</feature>
<dbReference type="STRING" id="6832.A0A553P3C4"/>
<dbReference type="GO" id="GO:0005634">
    <property type="term" value="C:nucleus"/>
    <property type="evidence" value="ECO:0007669"/>
    <property type="project" value="TreeGrafter"/>
</dbReference>
<dbReference type="EMBL" id="VCGU01000008">
    <property type="protein sequence ID" value="TRY72197.1"/>
    <property type="molecule type" value="Genomic_DNA"/>
</dbReference>
<evidence type="ECO:0000313" key="3">
    <source>
        <dbReference type="EMBL" id="TRY72197.1"/>
    </source>
</evidence>
<comment type="caution">
    <text evidence="3">The sequence shown here is derived from an EMBL/GenBank/DDBJ whole genome shotgun (WGS) entry which is preliminary data.</text>
</comment>
<dbReference type="PANTHER" id="PTHR21669">
    <property type="entry name" value="CAPZ-INTERACTING PROTEIN AND RELATED PROTEINS"/>
    <property type="match status" value="1"/>
</dbReference>
<feature type="compositionally biased region" description="Basic and acidic residues" evidence="1">
    <location>
        <begin position="855"/>
        <end position="950"/>
    </location>
</feature>
<feature type="region of interest" description="Disordered" evidence="1">
    <location>
        <begin position="1"/>
        <end position="77"/>
    </location>
</feature>
<accession>A0A553P3C4</accession>
<feature type="compositionally biased region" description="Low complexity" evidence="1">
    <location>
        <begin position="672"/>
        <end position="684"/>
    </location>
</feature>
<feature type="compositionally biased region" description="Polar residues" evidence="1">
    <location>
        <begin position="383"/>
        <end position="397"/>
    </location>
</feature>
<dbReference type="Pfam" id="PF08729">
    <property type="entry name" value="HUN"/>
    <property type="match status" value="1"/>
</dbReference>
<keyword evidence="4" id="KW-1185">Reference proteome</keyword>
<dbReference type="GO" id="GO:0006325">
    <property type="term" value="P:chromatin organization"/>
    <property type="evidence" value="ECO:0007669"/>
    <property type="project" value="TreeGrafter"/>
</dbReference>
<feature type="compositionally biased region" description="Low complexity" evidence="1">
    <location>
        <begin position="802"/>
        <end position="817"/>
    </location>
</feature>
<feature type="region of interest" description="Disordered" evidence="1">
    <location>
        <begin position="115"/>
        <end position="137"/>
    </location>
</feature>
<dbReference type="OMA" id="HEDENQH"/>
<feature type="compositionally biased region" description="Polar residues" evidence="1">
    <location>
        <begin position="1043"/>
        <end position="1054"/>
    </location>
</feature>
<feature type="region of interest" description="Disordered" evidence="1">
    <location>
        <begin position="758"/>
        <end position="817"/>
    </location>
</feature>
<dbReference type="InterPro" id="IPR014840">
    <property type="entry name" value="HRD"/>
</dbReference>
<sequence>MDGLDEVQDKDTDSSSSSSSDDSPEFEEHSPPPESSAHTPSRSEMPDDDSDQPAEKKKKKKGQTAGSSRKKDPASLKTLRFHIQLDADIEAGEGGEEDKYEFNWLDLIAEENERKESKVDDGHMGGNNFGGAALDPYASDDDEQLRALARKFENKYGAEDVKKKKKARKLDDYADLGYGYDSNDPFIDNSEVHDEIVPANLTTAHGGFYVNIGALEFKTRESADEDSDVEAIINEGEKAEKKRKYIKKKETTSLNGLPDEPPAKKKKVKRIQNPDGTTSLIPINGGHSSHDDPTGASASGSMDEGDGRPKKPRIRREGAKPLGRPKKRNPDGSLVHPPKMPKAKRPGFETNGSAGRHKVSPNHINDSKILKNKKGRSVMKVNTPGSFANSSNSTSVVDLTDGDERLTPKSQKNATECNDDVVKLLQSVSDQVGKKLTAGEAASTSYKGVTITPTAAGSKPKKSGCTTPNVSLVATSTSSGGSKAKPASAVTVKKLLEEQNHQQKAKNQTPQPIPVKRKPSSAASNTQALQHQKKKQQQQLQQQLAQQQQQDLMNYLTALAAYQQAGSPSGKNSTNAELLSALAGLSASGTMTPELYAQLLATQGQMNDVLLQQFAASFYPTSASLSAFTTSSGTSRKGSVSGSSSATIAKQVSSSLSKAKTTVTNSSDRKLPSSTSSPSPASSASSVVVSSLSSTVSSGLAQAAASAAAATKAKHSSAHSIESLSKSSLQGTKAGQSLLVSKQGISQNAAVKGSVQVVSTSGTKPSPTINQVTGGSKVGNKSLTKSGADIADSPGSTSVLKTASPTPTVPATTLSSQQQQLLRQEQFEAEQKEFAQFELMAQAKFEREEIERLKADQEKRMKMIEQQKKDQDDMRKKQELADAQRKEEMKKKQEQAEAARKQEDLRKEALRKQQLEEKLRHEAIQRQNELDAQRKQQEMLRRQQEQEILRKQQQQQQQEQERLRKLEEQELLRKQQEQDRLRKQQEQERLRKQQEQELLRKQQEQERLRKQQEQERLRKQQEQELLRKQQEQERLRKQQEQESTSNVHFLQQQKQQIVVSSPNLNQGLKMSVNHGSSSSSTTSSSPSQMKLPSMPNTSVLVSSFGGSPTGLMSPQSPMYAQANNSLMMNNQQMQQQQPQANMSNSGNSGHIMVSSTNNVNNHHGYYSVHKQ</sequence>
<feature type="compositionally biased region" description="Basic and acidic residues" evidence="1">
    <location>
        <begin position="305"/>
        <end position="319"/>
    </location>
</feature>
<evidence type="ECO:0000259" key="2">
    <source>
        <dbReference type="Pfam" id="PF08729"/>
    </source>
</evidence>
<dbReference type="AlphaFoldDB" id="A0A553P3C4"/>
<feature type="compositionally biased region" description="Polar residues" evidence="1">
    <location>
        <begin position="758"/>
        <end position="785"/>
    </location>
</feature>
<feature type="domain" description="Hpc2-related" evidence="2">
    <location>
        <begin position="165"/>
        <end position="216"/>
    </location>
</feature>
<feature type="region of interest" description="Disordered" evidence="1">
    <location>
        <begin position="499"/>
        <end position="542"/>
    </location>
</feature>
<feature type="compositionally biased region" description="Low complexity" evidence="1">
    <location>
        <begin position="1076"/>
        <end position="1087"/>
    </location>
</feature>
<feature type="region of interest" description="Disordered" evidence="1">
    <location>
        <begin position="1070"/>
        <end position="1092"/>
    </location>
</feature>
<feature type="region of interest" description="Disordered" evidence="1">
    <location>
        <begin position="236"/>
        <end position="414"/>
    </location>
</feature>